<dbReference type="PROSITE" id="PS51819">
    <property type="entry name" value="VOC"/>
    <property type="match status" value="1"/>
</dbReference>
<proteinExistence type="predicted"/>
<dbReference type="InterPro" id="IPR018146">
    <property type="entry name" value="Glyoxalase_1_CS"/>
</dbReference>
<name>A0A927IKX1_9BURK</name>
<accession>A0A927IKX1</accession>
<reference evidence="3" key="1">
    <citation type="submission" date="2020-09" db="EMBL/GenBank/DDBJ databases">
        <title>Genome seq and assembly of Limnohabitants sp.</title>
        <authorList>
            <person name="Chhetri G."/>
        </authorList>
    </citation>
    <scope>NUCLEOTIDE SEQUENCE</scope>
    <source>
        <strain evidence="3">JUR4</strain>
    </source>
</reference>
<dbReference type="Gene3D" id="3.10.180.10">
    <property type="entry name" value="2,3-Dihydroxybiphenyl 1,2-Dioxygenase, domain 1"/>
    <property type="match status" value="1"/>
</dbReference>
<organism evidence="3 4">
    <name type="scientific">Limnohabitans radicicola</name>
    <dbReference type="NCBI Taxonomy" id="2771427"/>
    <lineage>
        <taxon>Bacteria</taxon>
        <taxon>Pseudomonadati</taxon>
        <taxon>Pseudomonadota</taxon>
        <taxon>Betaproteobacteria</taxon>
        <taxon>Burkholderiales</taxon>
        <taxon>Comamonadaceae</taxon>
        <taxon>Limnohabitans</taxon>
    </lineage>
</organism>
<sequence length="128" mass="14355">MKVESLDHVVLTVASIGRAIAFYERVLGFEAREFKPGRFSLHFGRQKINLHEVGTVVDPNVRHATPGSADLCFLTRTPIEEVMQHLRTHGVQVIQGPVTATGARMKLLSVYFYDPDENLVEVSNEVDH</sequence>
<evidence type="ECO:0000313" key="4">
    <source>
        <dbReference type="Proteomes" id="UP000647424"/>
    </source>
</evidence>
<dbReference type="Pfam" id="PF00903">
    <property type="entry name" value="Glyoxalase"/>
    <property type="match status" value="1"/>
</dbReference>
<protein>
    <submittedName>
        <fullName evidence="3">VOC family protein</fullName>
    </submittedName>
</protein>
<dbReference type="PANTHER" id="PTHR21366">
    <property type="entry name" value="GLYOXALASE FAMILY PROTEIN"/>
    <property type="match status" value="1"/>
</dbReference>
<dbReference type="PANTHER" id="PTHR21366:SF14">
    <property type="entry name" value="GLYOXALASE DOMAIN-CONTAINING PROTEIN 5"/>
    <property type="match status" value="1"/>
</dbReference>
<dbReference type="InterPro" id="IPR004360">
    <property type="entry name" value="Glyas_Fos-R_dOase_dom"/>
</dbReference>
<dbReference type="GO" id="GO:0046872">
    <property type="term" value="F:metal ion binding"/>
    <property type="evidence" value="ECO:0007669"/>
    <property type="project" value="UniProtKB-KW"/>
</dbReference>
<keyword evidence="4" id="KW-1185">Reference proteome</keyword>
<dbReference type="CDD" id="cd07253">
    <property type="entry name" value="GLOD5"/>
    <property type="match status" value="1"/>
</dbReference>
<dbReference type="EMBL" id="JACYFT010000001">
    <property type="protein sequence ID" value="MBD8050108.1"/>
    <property type="molecule type" value="Genomic_DNA"/>
</dbReference>
<dbReference type="InterPro" id="IPR050383">
    <property type="entry name" value="GlyoxalaseI/FosfomycinResist"/>
</dbReference>
<dbReference type="SUPFAM" id="SSF54593">
    <property type="entry name" value="Glyoxalase/Bleomycin resistance protein/Dihydroxybiphenyl dioxygenase"/>
    <property type="match status" value="1"/>
</dbReference>
<gene>
    <name evidence="3" type="ORF">IC609_06100</name>
</gene>
<feature type="domain" description="VOC" evidence="2">
    <location>
        <begin position="5"/>
        <end position="125"/>
    </location>
</feature>
<dbReference type="Proteomes" id="UP000647424">
    <property type="component" value="Unassembled WGS sequence"/>
</dbReference>
<dbReference type="GO" id="GO:0004462">
    <property type="term" value="F:lactoylglutathione lyase activity"/>
    <property type="evidence" value="ECO:0007669"/>
    <property type="project" value="InterPro"/>
</dbReference>
<evidence type="ECO:0000256" key="1">
    <source>
        <dbReference type="ARBA" id="ARBA00022723"/>
    </source>
</evidence>
<dbReference type="InterPro" id="IPR037523">
    <property type="entry name" value="VOC_core"/>
</dbReference>
<dbReference type="AlphaFoldDB" id="A0A927IKX1"/>
<evidence type="ECO:0000259" key="2">
    <source>
        <dbReference type="PROSITE" id="PS51819"/>
    </source>
</evidence>
<dbReference type="RefSeq" id="WP_191818526.1">
    <property type="nucleotide sequence ID" value="NZ_JACYFT010000001.1"/>
</dbReference>
<dbReference type="InterPro" id="IPR029068">
    <property type="entry name" value="Glyas_Bleomycin-R_OHBP_Dase"/>
</dbReference>
<comment type="caution">
    <text evidence="3">The sequence shown here is derived from an EMBL/GenBank/DDBJ whole genome shotgun (WGS) entry which is preliminary data.</text>
</comment>
<dbReference type="PROSITE" id="PS00934">
    <property type="entry name" value="GLYOXALASE_I_1"/>
    <property type="match status" value="1"/>
</dbReference>
<evidence type="ECO:0000313" key="3">
    <source>
        <dbReference type="EMBL" id="MBD8050108.1"/>
    </source>
</evidence>
<keyword evidence="1" id="KW-0479">Metal-binding</keyword>